<evidence type="ECO:0000256" key="1">
    <source>
        <dbReference type="SAM" id="MobiDB-lite"/>
    </source>
</evidence>
<name>A0A419Q6A8_CLOSI</name>
<dbReference type="EMBL" id="NIRI02000056">
    <property type="protein sequence ID" value="KAG5442724.1"/>
    <property type="molecule type" value="Genomic_DNA"/>
</dbReference>
<reference evidence="2 3" key="2">
    <citation type="journal article" date="2021" name="Genomics">
        <title>High-quality reference genome for Clonorchis sinensis.</title>
        <authorList>
            <person name="Young N.D."/>
            <person name="Stroehlein A.J."/>
            <person name="Kinkar L."/>
            <person name="Wang T."/>
            <person name="Sohn W.M."/>
            <person name="Chang B.C.H."/>
            <person name="Kaur P."/>
            <person name="Weisz D."/>
            <person name="Dudchenko O."/>
            <person name="Aiden E.L."/>
            <person name="Korhonen P.K."/>
            <person name="Gasser R.B."/>
        </authorList>
    </citation>
    <scope>NUCLEOTIDE SEQUENCE [LARGE SCALE GENOMIC DNA]</scope>
    <source>
        <strain evidence="2">Cs-k2</strain>
    </source>
</reference>
<dbReference type="Proteomes" id="UP000286415">
    <property type="component" value="Unassembled WGS sequence"/>
</dbReference>
<evidence type="ECO:0000313" key="3">
    <source>
        <dbReference type="Proteomes" id="UP000286415"/>
    </source>
</evidence>
<reference evidence="2 3" key="1">
    <citation type="journal article" date="2018" name="Biotechnol. Adv.">
        <title>Improved genomic resources and new bioinformatic workflow for the carcinogenic parasite Clonorchis sinensis: Biotechnological implications.</title>
        <authorList>
            <person name="Wang D."/>
            <person name="Korhonen P.K."/>
            <person name="Gasser R.B."/>
            <person name="Young N.D."/>
        </authorList>
    </citation>
    <scope>NUCLEOTIDE SEQUENCE [LARGE SCALE GENOMIC DNA]</scope>
    <source>
        <strain evidence="2">Cs-k2</strain>
    </source>
</reference>
<keyword evidence="3" id="KW-1185">Reference proteome</keyword>
<sequence>MEDSLCHNLKSSKKSRKRRNNKRCGAVVRNNTVPVVPEENFMAPDEKMDTLTACSSSQSVENTPATVRRRNGFHNENGLSGFKITSSKASNYADGTFAECSTCTNRGHWNSAPYELSVAHSLQNLSKAKNEENLGSRTHSVVSAPNSKCLKENLATVISFIKGRTLANKISQHRLSKYAISDALIMTANSDLALVSAGWRARQS</sequence>
<dbReference type="AlphaFoldDB" id="A0A419Q6A8"/>
<dbReference type="InParanoid" id="A0A419Q6A8"/>
<protein>
    <submittedName>
        <fullName evidence="2">Uncharacterized protein</fullName>
    </submittedName>
</protein>
<evidence type="ECO:0000313" key="2">
    <source>
        <dbReference type="EMBL" id="KAG5442724.1"/>
    </source>
</evidence>
<comment type="caution">
    <text evidence="2">The sequence shown here is derived from an EMBL/GenBank/DDBJ whole genome shotgun (WGS) entry which is preliminary data.</text>
</comment>
<feature type="region of interest" description="Disordered" evidence="1">
    <location>
        <begin position="1"/>
        <end position="21"/>
    </location>
</feature>
<gene>
    <name evidence="2" type="ORF">CSKR_108032</name>
</gene>
<accession>A0A419Q6A8</accession>
<proteinExistence type="predicted"/>
<organism evidence="2 3">
    <name type="scientific">Clonorchis sinensis</name>
    <name type="common">Chinese liver fluke</name>
    <dbReference type="NCBI Taxonomy" id="79923"/>
    <lineage>
        <taxon>Eukaryota</taxon>
        <taxon>Metazoa</taxon>
        <taxon>Spiralia</taxon>
        <taxon>Lophotrochozoa</taxon>
        <taxon>Platyhelminthes</taxon>
        <taxon>Trematoda</taxon>
        <taxon>Digenea</taxon>
        <taxon>Opisthorchiida</taxon>
        <taxon>Opisthorchiata</taxon>
        <taxon>Opisthorchiidae</taxon>
        <taxon>Clonorchis</taxon>
    </lineage>
</organism>
<feature type="compositionally biased region" description="Basic residues" evidence="1">
    <location>
        <begin position="10"/>
        <end position="21"/>
    </location>
</feature>